<dbReference type="Gene3D" id="2.60.120.330">
    <property type="entry name" value="B-lactam Antibiotic, Isopenicillin N Synthase, Chain"/>
    <property type="match status" value="1"/>
</dbReference>
<dbReference type="AlphaFoldDB" id="A0AAV1EEN8"/>
<evidence type="ECO:0000256" key="1">
    <source>
        <dbReference type="ARBA" id="ARBA00008056"/>
    </source>
</evidence>
<evidence type="ECO:0000313" key="9">
    <source>
        <dbReference type="Proteomes" id="UP001161247"/>
    </source>
</evidence>
<accession>A0AAV1EEN8</accession>
<dbReference type="PANTHER" id="PTHR10209:SF429">
    <property type="entry name" value="1-AMINOCYCLOPROPANE-1-CARBOXYLATE OXIDASE HOMOLOG 1-LIKE"/>
    <property type="match status" value="1"/>
</dbReference>
<dbReference type="Pfam" id="PF03171">
    <property type="entry name" value="2OG-FeII_Oxy"/>
    <property type="match status" value="1"/>
</dbReference>
<dbReference type="GO" id="GO:0009805">
    <property type="term" value="P:coumarin biosynthetic process"/>
    <property type="evidence" value="ECO:0007669"/>
    <property type="project" value="UniProtKB-ARBA"/>
</dbReference>
<evidence type="ECO:0000256" key="4">
    <source>
        <dbReference type="ARBA" id="ARBA00023002"/>
    </source>
</evidence>
<keyword evidence="9" id="KW-1185">Reference proteome</keyword>
<dbReference type="InterPro" id="IPR027443">
    <property type="entry name" value="IPNS-like_sf"/>
</dbReference>
<dbReference type="Pfam" id="PF14226">
    <property type="entry name" value="DIOX_N"/>
    <property type="match status" value="1"/>
</dbReference>
<dbReference type="GO" id="GO:0016706">
    <property type="term" value="F:2-oxoglutarate-dependent dioxygenase activity"/>
    <property type="evidence" value="ECO:0007669"/>
    <property type="project" value="UniProtKB-ARBA"/>
</dbReference>
<keyword evidence="2 6" id="KW-0479">Metal-binding</keyword>
<protein>
    <submittedName>
        <fullName evidence="8">OLC1v1019750C1</fullName>
    </submittedName>
</protein>
<dbReference type="Proteomes" id="UP001161247">
    <property type="component" value="Chromosome 9"/>
</dbReference>
<gene>
    <name evidence="8" type="ORF">OLC1_LOCUS24135</name>
</gene>
<dbReference type="GO" id="GO:0031418">
    <property type="term" value="F:L-ascorbic acid binding"/>
    <property type="evidence" value="ECO:0007669"/>
    <property type="project" value="UniProtKB-KW"/>
</dbReference>
<evidence type="ECO:0000313" key="8">
    <source>
        <dbReference type="EMBL" id="CAI9118215.1"/>
    </source>
</evidence>
<dbReference type="PRINTS" id="PR00682">
    <property type="entry name" value="IPNSYNTHASE"/>
</dbReference>
<dbReference type="InterPro" id="IPR026992">
    <property type="entry name" value="DIOX_N"/>
</dbReference>
<evidence type="ECO:0000256" key="5">
    <source>
        <dbReference type="ARBA" id="ARBA00023004"/>
    </source>
</evidence>
<evidence type="ECO:0000256" key="6">
    <source>
        <dbReference type="RuleBase" id="RU003682"/>
    </source>
</evidence>
<dbReference type="GO" id="GO:0046872">
    <property type="term" value="F:metal ion binding"/>
    <property type="evidence" value="ECO:0007669"/>
    <property type="project" value="UniProtKB-KW"/>
</dbReference>
<keyword evidence="3" id="KW-0847">Vitamin C</keyword>
<dbReference type="GO" id="GO:0002238">
    <property type="term" value="P:response to molecule of fungal origin"/>
    <property type="evidence" value="ECO:0007669"/>
    <property type="project" value="UniProtKB-ARBA"/>
</dbReference>
<evidence type="ECO:0000259" key="7">
    <source>
        <dbReference type="PROSITE" id="PS51471"/>
    </source>
</evidence>
<dbReference type="EMBL" id="OX459126">
    <property type="protein sequence ID" value="CAI9118215.1"/>
    <property type="molecule type" value="Genomic_DNA"/>
</dbReference>
<comment type="similarity">
    <text evidence="1 6">Belongs to the iron/ascorbate-dependent oxidoreductase family.</text>
</comment>
<name>A0AAV1EEN8_OLDCO</name>
<proteinExistence type="inferred from homology"/>
<dbReference type="FunFam" id="2.60.120.330:FF:000005">
    <property type="entry name" value="1-aminocyclopropane-1-carboxylate oxidase homolog 1"/>
    <property type="match status" value="1"/>
</dbReference>
<dbReference type="PANTHER" id="PTHR10209">
    <property type="entry name" value="OXIDOREDUCTASE, 2OG-FE II OXYGENASE FAMILY PROTEIN"/>
    <property type="match status" value="1"/>
</dbReference>
<dbReference type="PROSITE" id="PS51471">
    <property type="entry name" value="FE2OG_OXY"/>
    <property type="match status" value="1"/>
</dbReference>
<dbReference type="InterPro" id="IPR005123">
    <property type="entry name" value="Oxoglu/Fe-dep_dioxygenase_dom"/>
</dbReference>
<dbReference type="InterPro" id="IPR044861">
    <property type="entry name" value="IPNS-like_FE2OG_OXY"/>
</dbReference>
<keyword evidence="4 6" id="KW-0560">Oxidoreductase</keyword>
<keyword evidence="5 6" id="KW-0408">Iron</keyword>
<feature type="domain" description="Fe2OG dioxygenase" evidence="7">
    <location>
        <begin position="212"/>
        <end position="319"/>
    </location>
</feature>
<evidence type="ECO:0000256" key="2">
    <source>
        <dbReference type="ARBA" id="ARBA00022723"/>
    </source>
</evidence>
<sequence length="369" mass="41845">MDTSAVKETAIQSAHDEDRLEELKAFDDTKAGVKGLLDTGITTLPKIFIRPLDELEEDSSYGHSQVQVPVIDLSGIANDDQHKTIVDEIRRASEEWGFFQLVNHGVPASVLDGMIDGTRKFHEQDAELKKEYYTRDRMRKVRYDSNIDLYQSKAANWRDTLTISLISSNEFEPDELPEVCRSEAIDYISYVTKLGENLFQLLSEALGLKQDSLNTMGCAMARTFVCHYYPACPQPELTMGVNRHTDPAFLTILLQDQIGGLQILHNNHWIDVPPMPGSLVVNIADLLQIVSNDKYKSVEHRVIANHNGPRISAACFFVGNPDPTYAYGPIKELISEESPALYKEFTVREYIRNFFARTIDKSRLRNMKL</sequence>
<reference evidence="8" key="1">
    <citation type="submission" date="2023-03" db="EMBL/GenBank/DDBJ databases">
        <authorList>
            <person name="Julca I."/>
        </authorList>
    </citation>
    <scope>NUCLEOTIDE SEQUENCE</scope>
</reference>
<dbReference type="SUPFAM" id="SSF51197">
    <property type="entry name" value="Clavaminate synthase-like"/>
    <property type="match status" value="1"/>
</dbReference>
<evidence type="ECO:0000256" key="3">
    <source>
        <dbReference type="ARBA" id="ARBA00022896"/>
    </source>
</evidence>
<organism evidence="8 9">
    <name type="scientific">Oldenlandia corymbosa var. corymbosa</name>
    <dbReference type="NCBI Taxonomy" id="529605"/>
    <lineage>
        <taxon>Eukaryota</taxon>
        <taxon>Viridiplantae</taxon>
        <taxon>Streptophyta</taxon>
        <taxon>Embryophyta</taxon>
        <taxon>Tracheophyta</taxon>
        <taxon>Spermatophyta</taxon>
        <taxon>Magnoliopsida</taxon>
        <taxon>eudicotyledons</taxon>
        <taxon>Gunneridae</taxon>
        <taxon>Pentapetalae</taxon>
        <taxon>asterids</taxon>
        <taxon>lamiids</taxon>
        <taxon>Gentianales</taxon>
        <taxon>Rubiaceae</taxon>
        <taxon>Rubioideae</taxon>
        <taxon>Spermacoceae</taxon>
        <taxon>Hedyotis-Oldenlandia complex</taxon>
        <taxon>Oldenlandia</taxon>
    </lineage>
</organism>